<protein>
    <submittedName>
        <fullName evidence="1">Uncharacterized protein</fullName>
    </submittedName>
</protein>
<sequence>ESACNKWIRFPGAINSKVKRLSGVEQLSRAVHSRKSDSIVFHWGSNWRSRRSDRFVSRSSDRVVGVKVAEVAATLMFNEFLDGRHKCAVCMQVTQHGTRADSIPQTSKRLLEHESLYFKTACGYAKSLELARKQSLSFLPNNRLPCATVSNDPPKYSHSRASPHEQTTAASVRAFMFLL</sequence>
<evidence type="ECO:0000313" key="1">
    <source>
        <dbReference type="EMBL" id="OON23944.1"/>
    </source>
</evidence>
<accession>A0A1S8XB44</accession>
<feature type="non-terminal residue" evidence="1">
    <location>
        <position position="1"/>
    </location>
</feature>
<gene>
    <name evidence="1" type="ORF">X801_00127</name>
</gene>
<proteinExistence type="predicted"/>
<reference evidence="1 2" key="1">
    <citation type="submission" date="2015-03" db="EMBL/GenBank/DDBJ databases">
        <title>Draft genome of the nematode, Opisthorchis viverrini.</title>
        <authorList>
            <person name="Mitreva M."/>
        </authorList>
    </citation>
    <scope>NUCLEOTIDE SEQUENCE [LARGE SCALE GENOMIC DNA]</scope>
    <source>
        <strain evidence="1">Khon Kaen</strain>
    </source>
</reference>
<dbReference type="AlphaFoldDB" id="A0A1S8XB44"/>
<keyword evidence="2" id="KW-1185">Reference proteome</keyword>
<organism evidence="1 2">
    <name type="scientific">Opisthorchis viverrini</name>
    <name type="common">Southeast Asian liver fluke</name>
    <dbReference type="NCBI Taxonomy" id="6198"/>
    <lineage>
        <taxon>Eukaryota</taxon>
        <taxon>Metazoa</taxon>
        <taxon>Spiralia</taxon>
        <taxon>Lophotrochozoa</taxon>
        <taxon>Platyhelminthes</taxon>
        <taxon>Trematoda</taxon>
        <taxon>Digenea</taxon>
        <taxon>Opisthorchiida</taxon>
        <taxon>Opisthorchiata</taxon>
        <taxon>Opisthorchiidae</taxon>
        <taxon>Opisthorchis</taxon>
    </lineage>
</organism>
<dbReference type="Proteomes" id="UP000243686">
    <property type="component" value="Unassembled WGS sequence"/>
</dbReference>
<dbReference type="EMBL" id="KV891469">
    <property type="protein sequence ID" value="OON23944.1"/>
    <property type="molecule type" value="Genomic_DNA"/>
</dbReference>
<name>A0A1S8XB44_OPIVI</name>
<evidence type="ECO:0000313" key="2">
    <source>
        <dbReference type="Proteomes" id="UP000243686"/>
    </source>
</evidence>